<evidence type="ECO:0000313" key="4">
    <source>
        <dbReference type="Proteomes" id="UP000736164"/>
    </source>
</evidence>
<proteinExistence type="predicted"/>
<dbReference type="Gene3D" id="2.40.10.10">
    <property type="entry name" value="Trypsin-like serine proteases"/>
    <property type="match status" value="1"/>
</dbReference>
<sequence length="240" mass="26955">IVGGQNASEGEWPWVAYLKIIPVYGRPGEYFKCGGSLISNHWVLTAAHCLDNAFKWWESEVVLGLYKLDISNKHNVTRRMKNFIIHKNFQKTHSIFQGSDVALVELDRPVSTSGNAYIQPVILGQSSDRFTASWECWGTGWGDIDNGVRLPFPGTLQKVLLSIIENKRCQDIYKNRYRIQSDMLCAGYTEGGKDACQVSLPVPLSIRGQPKIYSLRAHNPVVISSPVSYRSTVSKHLTLL</sequence>
<dbReference type="PANTHER" id="PTHR24253">
    <property type="entry name" value="TRANSMEMBRANE PROTEASE SERINE"/>
    <property type="match status" value="1"/>
</dbReference>
<evidence type="ECO:0000259" key="2">
    <source>
        <dbReference type="PROSITE" id="PS50240"/>
    </source>
</evidence>
<dbReference type="Pfam" id="PF00089">
    <property type="entry name" value="Trypsin"/>
    <property type="match status" value="1"/>
</dbReference>
<dbReference type="InterPro" id="IPR009003">
    <property type="entry name" value="Peptidase_S1_PA"/>
</dbReference>
<evidence type="ECO:0000313" key="3">
    <source>
        <dbReference type="EMBL" id="MBN3312690.1"/>
    </source>
</evidence>
<dbReference type="PRINTS" id="PR00722">
    <property type="entry name" value="CHYMOTRYPSIN"/>
</dbReference>
<dbReference type="InterPro" id="IPR001314">
    <property type="entry name" value="Peptidase_S1A"/>
</dbReference>
<dbReference type="AlphaFoldDB" id="A0A8J7NH15"/>
<reference evidence="3" key="1">
    <citation type="journal article" date="2021" name="Cell">
        <title>Tracing the genetic footprints of vertebrate landing in non-teleost ray-finned fishes.</title>
        <authorList>
            <person name="Bi X."/>
            <person name="Wang K."/>
            <person name="Yang L."/>
            <person name="Pan H."/>
            <person name="Jiang H."/>
            <person name="Wei Q."/>
            <person name="Fang M."/>
            <person name="Yu H."/>
            <person name="Zhu C."/>
            <person name="Cai Y."/>
            <person name="He Y."/>
            <person name="Gan X."/>
            <person name="Zeng H."/>
            <person name="Yu D."/>
            <person name="Zhu Y."/>
            <person name="Jiang H."/>
            <person name="Qiu Q."/>
            <person name="Yang H."/>
            <person name="Zhang Y.E."/>
            <person name="Wang W."/>
            <person name="Zhu M."/>
            <person name="He S."/>
            <person name="Zhang G."/>
        </authorList>
    </citation>
    <scope>NUCLEOTIDE SEQUENCE</scope>
    <source>
        <strain evidence="3">Allg_001</strain>
    </source>
</reference>
<dbReference type="GO" id="GO:0004252">
    <property type="term" value="F:serine-type endopeptidase activity"/>
    <property type="evidence" value="ECO:0007669"/>
    <property type="project" value="InterPro"/>
</dbReference>
<keyword evidence="4" id="KW-1185">Reference proteome</keyword>
<dbReference type="InterPro" id="IPR043504">
    <property type="entry name" value="Peptidase_S1_PA_chymotrypsin"/>
</dbReference>
<name>A0A8J7NH15_ATRSP</name>
<comment type="caution">
    <text evidence="3">The sequence shown here is derived from an EMBL/GenBank/DDBJ whole genome shotgun (WGS) entry which is preliminary data.</text>
</comment>
<accession>A0A8J7NH15</accession>
<dbReference type="PANTHER" id="PTHR24253:SF127">
    <property type="entry name" value="SERINE PROTEASE 27-LIKE"/>
    <property type="match status" value="1"/>
</dbReference>
<dbReference type="SUPFAM" id="SSF50494">
    <property type="entry name" value="Trypsin-like serine proteases"/>
    <property type="match status" value="1"/>
</dbReference>
<protein>
    <submittedName>
        <fullName evidence="3">PRS27 protease</fullName>
    </submittedName>
</protein>
<keyword evidence="1" id="KW-1015">Disulfide bond</keyword>
<keyword evidence="3" id="KW-0645">Protease</keyword>
<keyword evidence="3" id="KW-0378">Hydrolase</keyword>
<dbReference type="GO" id="GO:0006508">
    <property type="term" value="P:proteolysis"/>
    <property type="evidence" value="ECO:0007669"/>
    <property type="project" value="UniProtKB-KW"/>
</dbReference>
<dbReference type="Proteomes" id="UP000736164">
    <property type="component" value="Unassembled WGS sequence"/>
</dbReference>
<dbReference type="PROSITE" id="PS00134">
    <property type="entry name" value="TRYPSIN_HIS"/>
    <property type="match status" value="1"/>
</dbReference>
<dbReference type="InterPro" id="IPR018114">
    <property type="entry name" value="TRYPSIN_HIS"/>
</dbReference>
<dbReference type="FunFam" id="2.40.10.10:FF:000068">
    <property type="entry name" value="transmembrane protease serine 2"/>
    <property type="match status" value="1"/>
</dbReference>
<dbReference type="InterPro" id="IPR001254">
    <property type="entry name" value="Trypsin_dom"/>
</dbReference>
<feature type="non-terminal residue" evidence="3">
    <location>
        <position position="240"/>
    </location>
</feature>
<feature type="non-terminal residue" evidence="3">
    <location>
        <position position="1"/>
    </location>
</feature>
<dbReference type="SMART" id="SM00020">
    <property type="entry name" value="Tryp_SPc"/>
    <property type="match status" value="1"/>
</dbReference>
<dbReference type="CDD" id="cd00190">
    <property type="entry name" value="Tryp_SPc"/>
    <property type="match status" value="1"/>
</dbReference>
<organism evidence="3 4">
    <name type="scientific">Atractosteus spatula</name>
    <name type="common">Alligator gar</name>
    <name type="synonym">Lepisosteus spatula</name>
    <dbReference type="NCBI Taxonomy" id="7917"/>
    <lineage>
        <taxon>Eukaryota</taxon>
        <taxon>Metazoa</taxon>
        <taxon>Chordata</taxon>
        <taxon>Craniata</taxon>
        <taxon>Vertebrata</taxon>
        <taxon>Euteleostomi</taxon>
        <taxon>Actinopterygii</taxon>
        <taxon>Neopterygii</taxon>
        <taxon>Holostei</taxon>
        <taxon>Semionotiformes</taxon>
        <taxon>Lepisosteidae</taxon>
        <taxon>Atractosteus</taxon>
    </lineage>
</organism>
<feature type="domain" description="Peptidase S1" evidence="2">
    <location>
        <begin position="1"/>
        <end position="240"/>
    </location>
</feature>
<gene>
    <name evidence="3" type="primary">Prss27_0</name>
    <name evidence="3" type="ORF">GTO95_0000103</name>
</gene>
<dbReference type="PROSITE" id="PS50240">
    <property type="entry name" value="TRYPSIN_DOM"/>
    <property type="match status" value="1"/>
</dbReference>
<dbReference type="EMBL" id="JAAWVO010007955">
    <property type="protein sequence ID" value="MBN3312690.1"/>
    <property type="molecule type" value="Genomic_DNA"/>
</dbReference>
<evidence type="ECO:0000256" key="1">
    <source>
        <dbReference type="ARBA" id="ARBA00023157"/>
    </source>
</evidence>